<gene>
    <name evidence="1" type="ORF">GM676_01555</name>
</gene>
<dbReference type="Proteomes" id="UP000475582">
    <property type="component" value="Unassembled WGS sequence"/>
</dbReference>
<dbReference type="EMBL" id="WNKY01000001">
    <property type="protein sequence ID" value="MTV36266.1"/>
    <property type="molecule type" value="Genomic_DNA"/>
</dbReference>
<comment type="caution">
    <text evidence="1">The sequence shown here is derived from an EMBL/GenBank/DDBJ whole genome shotgun (WGS) entry which is preliminary data.</text>
</comment>
<reference evidence="1 2" key="1">
    <citation type="submission" date="2019-11" db="EMBL/GenBank/DDBJ databases">
        <title>Type strains purchased from KCTC, JCM and DSMZ.</title>
        <authorList>
            <person name="Lu H."/>
        </authorList>
    </citation>
    <scope>NUCLEOTIDE SEQUENCE [LARGE SCALE GENOMIC DNA]</scope>
    <source>
        <strain evidence="1 2">KCTC 22382</strain>
    </source>
</reference>
<evidence type="ECO:0000313" key="1">
    <source>
        <dbReference type="EMBL" id="MTV36266.1"/>
    </source>
</evidence>
<sequence>MSVTQDYKILTLTHSEYEAVRAALAIYEDQCNENYCFRCTKENGEKLAAARSALAKEAVTIDHRNQNEVAVYVAKYLRKVVE</sequence>
<protein>
    <submittedName>
        <fullName evidence="1">Uncharacterized protein</fullName>
    </submittedName>
</protein>
<name>A0A6L6PB23_9BURK</name>
<accession>A0A6L6PB23</accession>
<evidence type="ECO:0000313" key="2">
    <source>
        <dbReference type="Proteomes" id="UP000475582"/>
    </source>
</evidence>
<dbReference type="AlphaFoldDB" id="A0A6L6PB23"/>
<keyword evidence="2" id="KW-1185">Reference proteome</keyword>
<proteinExistence type="predicted"/>
<organism evidence="1 2">
    <name type="scientific">Duganella radicis</name>
    <dbReference type="NCBI Taxonomy" id="551988"/>
    <lineage>
        <taxon>Bacteria</taxon>
        <taxon>Pseudomonadati</taxon>
        <taxon>Pseudomonadota</taxon>
        <taxon>Betaproteobacteria</taxon>
        <taxon>Burkholderiales</taxon>
        <taxon>Oxalobacteraceae</taxon>
        <taxon>Telluria group</taxon>
        <taxon>Duganella</taxon>
    </lineage>
</organism>
<dbReference type="RefSeq" id="WP_155461610.1">
    <property type="nucleotide sequence ID" value="NZ_WNKY01000001.1"/>
</dbReference>